<name>A0ACB9EFJ5_ARCLA</name>
<keyword evidence="2" id="KW-1185">Reference proteome</keyword>
<accession>A0ACB9EFJ5</accession>
<reference evidence="2" key="1">
    <citation type="journal article" date="2022" name="Mol. Ecol. Resour.">
        <title>The genomes of chicory, endive, great burdock and yacon provide insights into Asteraceae palaeo-polyploidization history and plant inulin production.</title>
        <authorList>
            <person name="Fan W."/>
            <person name="Wang S."/>
            <person name="Wang H."/>
            <person name="Wang A."/>
            <person name="Jiang F."/>
            <person name="Liu H."/>
            <person name="Zhao H."/>
            <person name="Xu D."/>
            <person name="Zhang Y."/>
        </authorList>
    </citation>
    <scope>NUCLEOTIDE SEQUENCE [LARGE SCALE GENOMIC DNA]</scope>
    <source>
        <strain evidence="2">cv. Niubang</strain>
    </source>
</reference>
<sequence>MWVIKVANPTDSGDHFSYRSRKNHHEGGGAPPPPEFSFSHEMSVMVTALTHVVSGNTPDISSPSFAAAGVGSPSSAYSSSSSGSFAGHKRLRDQDETTVNQHPHQTRYQVREEEAPSSTTTAAATTATETNLYNKDGGEMRRRYRGVRQRPWGKWAAEIRDPHKAARVWLGTFETAEAAARAYDEAALRFRGNRAKLNFPENAVILPPQPITTTSQPSPPPLQPRSFQTPAAVTDYGRRYSQLSRSSLLQQPQTDLLQQMFNPSSSFESQSFVSNSNFYPQFFPNNNNNQALHYNIGYTNEESATDIEGAAPPSSSWPGSRDQQPPPPNP</sequence>
<reference evidence="1 2" key="2">
    <citation type="journal article" date="2022" name="Mol. Ecol. Resour.">
        <title>The genomes of chicory, endive, great burdock and yacon provide insights into Asteraceae paleo-polyploidization history and plant inulin production.</title>
        <authorList>
            <person name="Fan W."/>
            <person name="Wang S."/>
            <person name="Wang H."/>
            <person name="Wang A."/>
            <person name="Jiang F."/>
            <person name="Liu H."/>
            <person name="Zhao H."/>
            <person name="Xu D."/>
            <person name="Zhang Y."/>
        </authorList>
    </citation>
    <scope>NUCLEOTIDE SEQUENCE [LARGE SCALE GENOMIC DNA]</scope>
    <source>
        <strain evidence="2">cv. Niubang</strain>
    </source>
</reference>
<dbReference type="EMBL" id="CM042048">
    <property type="protein sequence ID" value="KAI3757480.1"/>
    <property type="molecule type" value="Genomic_DNA"/>
</dbReference>
<evidence type="ECO:0000313" key="2">
    <source>
        <dbReference type="Proteomes" id="UP001055879"/>
    </source>
</evidence>
<evidence type="ECO:0000313" key="1">
    <source>
        <dbReference type="EMBL" id="KAI3757480.1"/>
    </source>
</evidence>
<organism evidence="1 2">
    <name type="scientific">Arctium lappa</name>
    <name type="common">Greater burdock</name>
    <name type="synonym">Lappa major</name>
    <dbReference type="NCBI Taxonomy" id="4217"/>
    <lineage>
        <taxon>Eukaryota</taxon>
        <taxon>Viridiplantae</taxon>
        <taxon>Streptophyta</taxon>
        <taxon>Embryophyta</taxon>
        <taxon>Tracheophyta</taxon>
        <taxon>Spermatophyta</taxon>
        <taxon>Magnoliopsida</taxon>
        <taxon>eudicotyledons</taxon>
        <taxon>Gunneridae</taxon>
        <taxon>Pentapetalae</taxon>
        <taxon>asterids</taxon>
        <taxon>campanulids</taxon>
        <taxon>Asterales</taxon>
        <taxon>Asteraceae</taxon>
        <taxon>Carduoideae</taxon>
        <taxon>Cardueae</taxon>
        <taxon>Arctiinae</taxon>
        <taxon>Arctium</taxon>
    </lineage>
</organism>
<comment type="caution">
    <text evidence="1">The sequence shown here is derived from an EMBL/GenBank/DDBJ whole genome shotgun (WGS) entry which is preliminary data.</text>
</comment>
<protein>
    <submittedName>
        <fullName evidence="1">Uncharacterized protein</fullName>
    </submittedName>
</protein>
<dbReference type="Proteomes" id="UP001055879">
    <property type="component" value="Linkage Group LG02"/>
</dbReference>
<gene>
    <name evidence="1" type="ORF">L6452_05017</name>
</gene>
<proteinExistence type="predicted"/>